<sequence>MRCTRVALRPPIKGPQTDGPVRSPVMRMGFQKYTMKHNTMQMTNYWEYTINDSRRAPFWVSDFKHRYLVRTGKEHTGPMPAQAINGQYPGIHGYQLLKYLRDFAPAQRETRRLPIVNVSARVVYEHRVQLKDEFYRTYKANQRVLAEAREIELFQWYGKMQRVRGKWCRAQGVTSRGIYTPAVDAAEIWG</sequence>
<proteinExistence type="predicted"/>
<evidence type="ECO:0000313" key="2">
    <source>
        <dbReference type="EMBL" id="CAD9145752.1"/>
    </source>
</evidence>
<dbReference type="AlphaFoldDB" id="A0A7S1QQN5"/>
<evidence type="ECO:0000256" key="1">
    <source>
        <dbReference type="SAM" id="MobiDB-lite"/>
    </source>
</evidence>
<reference evidence="2" key="1">
    <citation type="submission" date="2021-01" db="EMBL/GenBank/DDBJ databases">
        <authorList>
            <person name="Corre E."/>
            <person name="Pelletier E."/>
            <person name="Niang G."/>
            <person name="Scheremetjew M."/>
            <person name="Finn R."/>
            <person name="Kale V."/>
            <person name="Holt S."/>
            <person name="Cochrane G."/>
            <person name="Meng A."/>
            <person name="Brown T."/>
            <person name="Cohen L."/>
        </authorList>
    </citation>
    <scope>NUCLEOTIDE SEQUENCE</scope>
    <source>
        <strain evidence="2">CCAP 1951/1</strain>
    </source>
</reference>
<accession>A0A7S1QQN5</accession>
<protein>
    <submittedName>
        <fullName evidence="2">Uncharacterized protein</fullName>
    </submittedName>
</protein>
<feature type="region of interest" description="Disordered" evidence="1">
    <location>
        <begin position="1"/>
        <end position="21"/>
    </location>
</feature>
<organism evidence="2">
    <name type="scientific">Neobodo designis</name>
    <name type="common">Flagellated protozoan</name>
    <name type="synonym">Bodo designis</name>
    <dbReference type="NCBI Taxonomy" id="312471"/>
    <lineage>
        <taxon>Eukaryota</taxon>
        <taxon>Discoba</taxon>
        <taxon>Euglenozoa</taxon>
        <taxon>Kinetoplastea</taxon>
        <taxon>Metakinetoplastina</taxon>
        <taxon>Neobodonida</taxon>
        <taxon>Neobodo</taxon>
    </lineage>
</organism>
<dbReference type="EMBL" id="HBGF01044960">
    <property type="protein sequence ID" value="CAD9145752.1"/>
    <property type="molecule type" value="Transcribed_RNA"/>
</dbReference>
<name>A0A7S1QQN5_NEODS</name>
<gene>
    <name evidence="2" type="ORF">NDES1114_LOCUS30122</name>
</gene>